<name>A0A084AK64_STACB</name>
<reference evidence="4 5" key="1">
    <citation type="journal article" date="2014" name="BMC Genomics">
        <title>Comparative genome sequencing reveals chemotype-specific gene clusters in the toxigenic black mold Stachybotrys.</title>
        <authorList>
            <person name="Semeiks J."/>
            <person name="Borek D."/>
            <person name="Otwinowski Z."/>
            <person name="Grishin N.V."/>
        </authorList>
    </citation>
    <scope>NUCLEOTIDE SEQUENCE [LARGE SCALE GENOMIC DNA]</scope>
    <source>
        <strain evidence="5">CBS 109288 / IBT 7711</strain>
    </source>
</reference>
<evidence type="ECO:0000256" key="2">
    <source>
        <dbReference type="SAM" id="MobiDB-lite"/>
    </source>
</evidence>
<dbReference type="OrthoDB" id="2574141at2759"/>
<dbReference type="Pfam" id="PF00172">
    <property type="entry name" value="Zn_clus"/>
    <property type="match status" value="1"/>
</dbReference>
<sequence length="353" mass="37685">MSADLRQACDRCHNKKLRCPKPAGSLSCARCAKAGAPCLFSPPSRPLRRADAAAAPVDVPLFGWESGFDVGFEADFYGHGDDAPGRGLPGTTTSSQGNSTGGSENTAADDATIASLTAQLAEVLLALDRVWRQLSAGCGMQHVSSEQALHYAELLSTRAGVQVNIEVILRNTQLLVELYPKAVRLALPKEPPAAGDACTVVGCIHPEIDVFQELLSTQVDHALLNLLFSCHLRVLDLLDCLLRYAHLCAQLVSPLVAKGYDPHVAIPEVRIGSFVVLKDTAGSVVLSILTELHTMLVARVEDLSGRLSTVNGGRPGDLKVLKMQCDILGTRTQATFAEVAQVKDKLVNFGAMR</sequence>
<dbReference type="PROSITE" id="PS00463">
    <property type="entry name" value="ZN2_CY6_FUNGAL_1"/>
    <property type="match status" value="1"/>
</dbReference>
<feature type="domain" description="Zn(2)-C6 fungal-type" evidence="3">
    <location>
        <begin position="8"/>
        <end position="40"/>
    </location>
</feature>
<dbReference type="InterPro" id="IPR001138">
    <property type="entry name" value="Zn2Cys6_DnaBD"/>
</dbReference>
<evidence type="ECO:0000313" key="4">
    <source>
        <dbReference type="EMBL" id="KEY65693.1"/>
    </source>
</evidence>
<dbReference type="CDD" id="cd00067">
    <property type="entry name" value="GAL4"/>
    <property type="match status" value="1"/>
</dbReference>
<feature type="compositionally biased region" description="Low complexity" evidence="2">
    <location>
        <begin position="90"/>
        <end position="103"/>
    </location>
</feature>
<dbReference type="SMART" id="SM00066">
    <property type="entry name" value="GAL4"/>
    <property type="match status" value="1"/>
</dbReference>
<accession>A0A084AK64</accession>
<dbReference type="InterPro" id="IPR036864">
    <property type="entry name" value="Zn2-C6_fun-type_DNA-bd_sf"/>
</dbReference>
<evidence type="ECO:0000313" key="5">
    <source>
        <dbReference type="Proteomes" id="UP000028045"/>
    </source>
</evidence>
<gene>
    <name evidence="4" type="ORF">S7711_07522</name>
</gene>
<dbReference type="PROSITE" id="PS50048">
    <property type="entry name" value="ZN2_CY6_FUNGAL_2"/>
    <property type="match status" value="1"/>
</dbReference>
<keyword evidence="5" id="KW-1185">Reference proteome</keyword>
<dbReference type="Gene3D" id="4.10.240.10">
    <property type="entry name" value="Zn(2)-C6 fungal-type DNA-binding domain"/>
    <property type="match status" value="1"/>
</dbReference>
<dbReference type="HOGENOM" id="CLU_065605_0_0_1"/>
<protein>
    <recommendedName>
        <fullName evidence="3">Zn(2)-C6 fungal-type domain-containing protein</fullName>
    </recommendedName>
</protein>
<dbReference type="GO" id="GO:0000981">
    <property type="term" value="F:DNA-binding transcription factor activity, RNA polymerase II-specific"/>
    <property type="evidence" value="ECO:0007669"/>
    <property type="project" value="InterPro"/>
</dbReference>
<dbReference type="SUPFAM" id="SSF57701">
    <property type="entry name" value="Zn2/Cys6 DNA-binding domain"/>
    <property type="match status" value="1"/>
</dbReference>
<evidence type="ECO:0000256" key="1">
    <source>
        <dbReference type="ARBA" id="ARBA00023242"/>
    </source>
</evidence>
<dbReference type="Proteomes" id="UP000028045">
    <property type="component" value="Unassembled WGS sequence"/>
</dbReference>
<dbReference type="EMBL" id="KL648689">
    <property type="protein sequence ID" value="KEY65693.1"/>
    <property type="molecule type" value="Genomic_DNA"/>
</dbReference>
<keyword evidence="1" id="KW-0539">Nucleus</keyword>
<dbReference type="AlphaFoldDB" id="A0A084AK64"/>
<feature type="region of interest" description="Disordered" evidence="2">
    <location>
        <begin position="81"/>
        <end position="106"/>
    </location>
</feature>
<proteinExistence type="predicted"/>
<evidence type="ECO:0000259" key="3">
    <source>
        <dbReference type="PROSITE" id="PS50048"/>
    </source>
</evidence>
<organism evidence="4 5">
    <name type="scientific">Stachybotrys chartarum (strain CBS 109288 / IBT 7711)</name>
    <name type="common">Toxic black mold</name>
    <name type="synonym">Stilbospora chartarum</name>
    <dbReference type="NCBI Taxonomy" id="1280523"/>
    <lineage>
        <taxon>Eukaryota</taxon>
        <taxon>Fungi</taxon>
        <taxon>Dikarya</taxon>
        <taxon>Ascomycota</taxon>
        <taxon>Pezizomycotina</taxon>
        <taxon>Sordariomycetes</taxon>
        <taxon>Hypocreomycetidae</taxon>
        <taxon>Hypocreales</taxon>
        <taxon>Stachybotryaceae</taxon>
        <taxon>Stachybotrys</taxon>
    </lineage>
</organism>
<dbReference type="GO" id="GO:0008270">
    <property type="term" value="F:zinc ion binding"/>
    <property type="evidence" value="ECO:0007669"/>
    <property type="project" value="InterPro"/>
</dbReference>